<protein>
    <submittedName>
        <fullName evidence="2">FAD-dependent oxidoreductase</fullName>
    </submittedName>
</protein>
<dbReference type="RefSeq" id="WP_260724101.1">
    <property type="nucleotide sequence ID" value="NZ_BAAABS010000052.1"/>
</dbReference>
<reference evidence="2" key="1">
    <citation type="submission" date="2021-04" db="EMBL/GenBank/DDBJ databases">
        <title>Biosynthetic gene clusters of Dactylosporangioum roseum.</title>
        <authorList>
            <person name="Hartkoorn R.C."/>
            <person name="Beaudoing E."/>
            <person name="Hot D."/>
            <person name="Moureu S."/>
        </authorList>
    </citation>
    <scope>NUCLEOTIDE SEQUENCE</scope>
    <source>
        <strain evidence="2">NRRL B-16295</strain>
    </source>
</reference>
<evidence type="ECO:0000313" key="3">
    <source>
        <dbReference type="Proteomes" id="UP001058271"/>
    </source>
</evidence>
<proteinExistence type="predicted"/>
<evidence type="ECO:0000313" key="2">
    <source>
        <dbReference type="EMBL" id="UWZ34763.1"/>
    </source>
</evidence>
<dbReference type="Gene3D" id="3.50.50.60">
    <property type="entry name" value="FAD/NAD(P)-binding domain"/>
    <property type="match status" value="1"/>
</dbReference>
<dbReference type="InterPro" id="IPR036188">
    <property type="entry name" value="FAD/NAD-bd_sf"/>
</dbReference>
<dbReference type="EMBL" id="CP073721">
    <property type="protein sequence ID" value="UWZ34763.1"/>
    <property type="molecule type" value="Genomic_DNA"/>
</dbReference>
<organism evidence="2 3">
    <name type="scientific">Dactylosporangium roseum</name>
    <dbReference type="NCBI Taxonomy" id="47989"/>
    <lineage>
        <taxon>Bacteria</taxon>
        <taxon>Bacillati</taxon>
        <taxon>Actinomycetota</taxon>
        <taxon>Actinomycetes</taxon>
        <taxon>Micromonosporales</taxon>
        <taxon>Micromonosporaceae</taxon>
        <taxon>Dactylosporangium</taxon>
    </lineage>
</organism>
<accession>A0ABY5YYE9</accession>
<dbReference type="InterPro" id="IPR006076">
    <property type="entry name" value="FAD-dep_OxRdtase"/>
</dbReference>
<name>A0ABY5YYE9_9ACTN</name>
<dbReference type="Proteomes" id="UP001058271">
    <property type="component" value="Chromosome"/>
</dbReference>
<gene>
    <name evidence="2" type="ORF">Drose_26670</name>
</gene>
<dbReference type="Pfam" id="PF01266">
    <property type="entry name" value="DAO"/>
    <property type="match status" value="1"/>
</dbReference>
<feature type="domain" description="FAD dependent oxidoreductase" evidence="1">
    <location>
        <begin position="4"/>
        <end position="34"/>
    </location>
</feature>
<dbReference type="SUPFAM" id="SSF51971">
    <property type="entry name" value="Nucleotide-binding domain"/>
    <property type="match status" value="1"/>
</dbReference>
<keyword evidence="3" id="KW-1185">Reference proteome</keyword>
<sequence>MGTIVVCGGGVIGLASAIMLAWDGHQVTVLEADPASVPPTPGEAWRSWPRTGVAQFRQPHGLMPRFRQVCDQELPEMTDRLLAAGCVWRDPL</sequence>
<evidence type="ECO:0000259" key="1">
    <source>
        <dbReference type="Pfam" id="PF01266"/>
    </source>
</evidence>